<dbReference type="GO" id="GO:0005737">
    <property type="term" value="C:cytoplasm"/>
    <property type="evidence" value="ECO:0007669"/>
    <property type="project" value="TreeGrafter"/>
</dbReference>
<dbReference type="PANTHER" id="PTHR10188:SF43">
    <property type="entry name" value="ASPARAGINASE (EUROFUNG)"/>
    <property type="match status" value="1"/>
</dbReference>
<organism evidence="2 3">
    <name type="scientific">Paramuricea clavata</name>
    <name type="common">Red gorgonian</name>
    <name type="synonym">Violescent sea-whip</name>
    <dbReference type="NCBI Taxonomy" id="317549"/>
    <lineage>
        <taxon>Eukaryota</taxon>
        <taxon>Metazoa</taxon>
        <taxon>Cnidaria</taxon>
        <taxon>Anthozoa</taxon>
        <taxon>Octocorallia</taxon>
        <taxon>Malacalcyonacea</taxon>
        <taxon>Plexauridae</taxon>
        <taxon>Paramuricea</taxon>
    </lineage>
</organism>
<evidence type="ECO:0000313" key="2">
    <source>
        <dbReference type="EMBL" id="CAB4036164.1"/>
    </source>
</evidence>
<protein>
    <submittedName>
        <fullName evidence="2">Isoaspartyl peptidase L-asparaginase-like</fullName>
    </submittedName>
</protein>
<gene>
    <name evidence="2" type="ORF">PACLA_8A066509</name>
</gene>
<reference evidence="2" key="1">
    <citation type="submission" date="2020-04" db="EMBL/GenBank/DDBJ databases">
        <authorList>
            <person name="Alioto T."/>
            <person name="Alioto T."/>
            <person name="Gomez Garrido J."/>
        </authorList>
    </citation>
    <scope>NUCLEOTIDE SEQUENCE</scope>
    <source>
        <strain evidence="2">A484AB</strain>
    </source>
</reference>
<accession>A0A7D9LM70</accession>
<name>A0A7D9LM70_PARCT</name>
<keyword evidence="3" id="KW-1185">Reference proteome</keyword>
<dbReference type="GO" id="GO:0016787">
    <property type="term" value="F:hydrolase activity"/>
    <property type="evidence" value="ECO:0007669"/>
    <property type="project" value="InterPro"/>
</dbReference>
<proteinExistence type="inferred from homology"/>
<comment type="caution">
    <text evidence="2">The sequence shown here is derived from an EMBL/GenBank/DDBJ whole genome shotgun (WGS) entry which is preliminary data.</text>
</comment>
<dbReference type="InterPro" id="IPR000246">
    <property type="entry name" value="Peptidase_T2"/>
</dbReference>
<dbReference type="AlphaFoldDB" id="A0A7D9LM70"/>
<dbReference type="PANTHER" id="PTHR10188">
    <property type="entry name" value="L-ASPARAGINASE"/>
    <property type="match status" value="1"/>
</dbReference>
<comment type="similarity">
    <text evidence="1">Belongs to the Ntn-hydrolase family.</text>
</comment>
<dbReference type="InterPro" id="IPR029055">
    <property type="entry name" value="Ntn_hydrolases_N"/>
</dbReference>
<dbReference type="OrthoDB" id="2262349at2759"/>
<dbReference type="Proteomes" id="UP001152795">
    <property type="component" value="Unassembled WGS sequence"/>
</dbReference>
<dbReference type="SUPFAM" id="SSF56235">
    <property type="entry name" value="N-terminal nucleophile aminohydrolases (Ntn hydrolases)"/>
    <property type="match status" value="1"/>
</dbReference>
<evidence type="ECO:0000313" key="3">
    <source>
        <dbReference type="Proteomes" id="UP001152795"/>
    </source>
</evidence>
<dbReference type="EMBL" id="CACRXK020021756">
    <property type="protein sequence ID" value="CAB4036164.1"/>
    <property type="molecule type" value="Genomic_DNA"/>
</dbReference>
<evidence type="ECO:0000256" key="1">
    <source>
        <dbReference type="ARBA" id="ARBA00010872"/>
    </source>
</evidence>
<dbReference type="Pfam" id="PF01112">
    <property type="entry name" value="Asparaginase_2"/>
    <property type="match status" value="1"/>
</dbReference>
<sequence>MDEKKRKHSPCIIVHGGAWSIPDHLLEAYYTGIQEAVKAGYEVLKNGGTALDAVEKAVNSMEDNPSFNAGHGAVLNEIGQVECDAMIMDGSTLNSGLLSNCFHNNIQMHHDKSLRSLQYFLVHMFKHASR</sequence>